<protein>
    <recommendedName>
        <fullName evidence="8">Probable membrane transporter protein</fullName>
    </recommendedName>
</protein>
<name>A0A1B8PLX5_MORNO</name>
<dbReference type="PANTHER" id="PTHR30269">
    <property type="entry name" value="TRANSMEMBRANE PROTEIN YFCA"/>
    <property type="match status" value="1"/>
</dbReference>
<dbReference type="GO" id="GO:0005886">
    <property type="term" value="C:plasma membrane"/>
    <property type="evidence" value="ECO:0007669"/>
    <property type="project" value="UniProtKB-SubCell"/>
</dbReference>
<proteinExistence type="inferred from homology"/>
<feature type="transmembrane region" description="Helical" evidence="8">
    <location>
        <begin position="202"/>
        <end position="218"/>
    </location>
</feature>
<evidence type="ECO:0000256" key="5">
    <source>
        <dbReference type="ARBA" id="ARBA00022692"/>
    </source>
</evidence>
<evidence type="ECO:0000313" key="9">
    <source>
        <dbReference type="EMBL" id="OBX51988.1"/>
    </source>
</evidence>
<dbReference type="InterPro" id="IPR052017">
    <property type="entry name" value="TSUP"/>
</dbReference>
<keyword evidence="5 8" id="KW-0812">Transmembrane</keyword>
<feature type="transmembrane region" description="Helical" evidence="8">
    <location>
        <begin position="12"/>
        <end position="42"/>
    </location>
</feature>
<comment type="caution">
    <text evidence="9">The sequence shown here is derived from an EMBL/GenBank/DDBJ whole genome shotgun (WGS) entry which is preliminary data.</text>
</comment>
<feature type="transmembrane region" description="Helical" evidence="8">
    <location>
        <begin position="80"/>
        <end position="99"/>
    </location>
</feature>
<evidence type="ECO:0000256" key="8">
    <source>
        <dbReference type="RuleBase" id="RU363041"/>
    </source>
</evidence>
<dbReference type="AlphaFoldDB" id="A0A1B8PLX5"/>
<evidence type="ECO:0000256" key="4">
    <source>
        <dbReference type="ARBA" id="ARBA00022475"/>
    </source>
</evidence>
<dbReference type="RefSeq" id="WP_066891697.1">
    <property type="nucleotide sequence ID" value="NZ_LZDN01000002.1"/>
</dbReference>
<feature type="transmembrane region" description="Helical" evidence="8">
    <location>
        <begin position="105"/>
        <end position="125"/>
    </location>
</feature>
<sequence>MLSQFDNNDWVIIVFFVLGALLHGVAGFGYPIVGTAIIASFYELKVAVAMVVVPCIVLNLIMLRTSGGIIANIVKYSKEYFWLFVMSFLGGLVGVRLLLLFPDSYLKIFLGLTLIVYIITQYSRFRITFKRDKKTMAIAGFLVGVIGGVTNAIVAFLMIYLLGTGRTKHEMVIVNNMSILITKVIQLFTLTPLIMVFSQKQMTMLGVVIVISMLFVYLGSKVRNRLSQEVFGHVISVVLFVLGVYALWQGVRIL</sequence>
<organism evidence="9 10">
    <name type="scientific">Moraxella nonliquefaciens</name>
    <dbReference type="NCBI Taxonomy" id="478"/>
    <lineage>
        <taxon>Bacteria</taxon>
        <taxon>Pseudomonadati</taxon>
        <taxon>Pseudomonadota</taxon>
        <taxon>Gammaproteobacteria</taxon>
        <taxon>Moraxellales</taxon>
        <taxon>Moraxellaceae</taxon>
        <taxon>Moraxella</taxon>
    </lineage>
</organism>
<accession>A0A1B8PLX5</accession>
<feature type="transmembrane region" description="Helical" evidence="8">
    <location>
        <begin position="137"/>
        <end position="161"/>
    </location>
</feature>
<evidence type="ECO:0000256" key="2">
    <source>
        <dbReference type="ARBA" id="ARBA00009142"/>
    </source>
</evidence>
<keyword evidence="7 8" id="KW-0472">Membrane</keyword>
<dbReference type="Proteomes" id="UP000092671">
    <property type="component" value="Unassembled WGS sequence"/>
</dbReference>
<comment type="subcellular location">
    <subcellularLocation>
        <location evidence="1 8">Cell membrane</location>
        <topology evidence="1 8">Multi-pass membrane protein</topology>
    </subcellularLocation>
</comment>
<gene>
    <name evidence="9" type="ORF">A9Z60_05355</name>
</gene>
<feature type="transmembrane region" description="Helical" evidence="8">
    <location>
        <begin position="48"/>
        <end position="73"/>
    </location>
</feature>
<keyword evidence="4 8" id="KW-1003">Cell membrane</keyword>
<dbReference type="OrthoDB" id="6656470at2"/>
<reference evidence="9 10" key="1">
    <citation type="submission" date="2016-06" db="EMBL/GenBank/DDBJ databases">
        <title>Draft genome of Moraxella nonliquefaciens CCUG 60284.</title>
        <authorList>
            <person name="Salva-Serra F."/>
            <person name="Engstrom-Jakobsson H."/>
            <person name="Thorell K."/>
            <person name="Gonzales-Siles L."/>
            <person name="Karlsson R."/>
            <person name="Boulund F."/>
            <person name="Engstrand L."/>
            <person name="Kristiansson E."/>
            <person name="Moore E."/>
        </authorList>
    </citation>
    <scope>NUCLEOTIDE SEQUENCE [LARGE SCALE GENOMIC DNA]</scope>
    <source>
        <strain evidence="9 10">CCUG 60284</strain>
    </source>
</reference>
<keyword evidence="6 8" id="KW-1133">Transmembrane helix</keyword>
<evidence type="ECO:0000313" key="10">
    <source>
        <dbReference type="Proteomes" id="UP000092671"/>
    </source>
</evidence>
<evidence type="ECO:0000256" key="6">
    <source>
        <dbReference type="ARBA" id="ARBA00022989"/>
    </source>
</evidence>
<comment type="similarity">
    <text evidence="2 8">Belongs to the 4-toluene sulfonate uptake permease (TSUP) (TC 2.A.102) family.</text>
</comment>
<feature type="transmembrane region" description="Helical" evidence="8">
    <location>
        <begin position="230"/>
        <end position="248"/>
    </location>
</feature>
<evidence type="ECO:0000256" key="3">
    <source>
        <dbReference type="ARBA" id="ARBA00022448"/>
    </source>
</evidence>
<dbReference type="InterPro" id="IPR002781">
    <property type="entry name" value="TM_pro_TauE-like"/>
</dbReference>
<evidence type="ECO:0000256" key="1">
    <source>
        <dbReference type="ARBA" id="ARBA00004651"/>
    </source>
</evidence>
<evidence type="ECO:0000256" key="7">
    <source>
        <dbReference type="ARBA" id="ARBA00023136"/>
    </source>
</evidence>
<dbReference type="Pfam" id="PF01925">
    <property type="entry name" value="TauE"/>
    <property type="match status" value="1"/>
</dbReference>
<keyword evidence="3" id="KW-0813">Transport</keyword>
<feature type="transmembrane region" description="Helical" evidence="8">
    <location>
        <begin position="173"/>
        <end position="195"/>
    </location>
</feature>
<dbReference type="EMBL" id="LZDN01000002">
    <property type="protein sequence ID" value="OBX51988.1"/>
    <property type="molecule type" value="Genomic_DNA"/>
</dbReference>
<dbReference type="PANTHER" id="PTHR30269:SF32">
    <property type="entry name" value="MEMBRANE TRANSPORTER PROTEIN-RELATED"/>
    <property type="match status" value="1"/>
</dbReference>